<dbReference type="PANTHER" id="PTHR22406:SF7">
    <property type="entry name" value="NASCENT POLYPEPTIDE-ASSOCIATED COMPLEX SUBUNIT ALPHA, MUSCLE-SPECIFIC FORM"/>
    <property type="match status" value="1"/>
</dbReference>
<gene>
    <name evidence="4" type="ORF">V1264_004223</name>
</gene>
<dbReference type="GO" id="GO:0031116">
    <property type="term" value="P:positive regulation of microtubule polymerization"/>
    <property type="evidence" value="ECO:0007669"/>
    <property type="project" value="TreeGrafter"/>
</dbReference>
<evidence type="ECO:0000256" key="2">
    <source>
        <dbReference type="ARBA" id="ARBA00023054"/>
    </source>
</evidence>
<dbReference type="AlphaFoldDB" id="A0AAN9B0Z0"/>
<proteinExistence type="inferred from homology"/>
<evidence type="ECO:0000313" key="4">
    <source>
        <dbReference type="EMBL" id="KAK7097211.1"/>
    </source>
</evidence>
<keyword evidence="5" id="KW-1185">Reference proteome</keyword>
<dbReference type="PANTHER" id="PTHR22406">
    <property type="entry name" value="NASCENT POLYPEPTIDE-ASSOCIATED COMPLEX SUBUNIT ALPHA, MUSCLE-SPECIFIC FORM"/>
    <property type="match status" value="1"/>
</dbReference>
<feature type="compositionally biased region" description="Low complexity" evidence="3">
    <location>
        <begin position="421"/>
        <end position="442"/>
    </location>
</feature>
<protein>
    <recommendedName>
        <fullName evidence="6">SLAIN motif-containing protein 2</fullName>
    </recommendedName>
</protein>
<dbReference type="InterPro" id="IPR026179">
    <property type="entry name" value="Slain"/>
</dbReference>
<dbReference type="GO" id="GO:0007020">
    <property type="term" value="P:microtubule nucleation"/>
    <property type="evidence" value="ECO:0007669"/>
    <property type="project" value="TreeGrafter"/>
</dbReference>
<feature type="compositionally biased region" description="Polar residues" evidence="3">
    <location>
        <begin position="299"/>
        <end position="322"/>
    </location>
</feature>
<feature type="compositionally biased region" description="Basic and acidic residues" evidence="3">
    <location>
        <begin position="443"/>
        <end position="453"/>
    </location>
</feature>
<evidence type="ECO:0000313" key="5">
    <source>
        <dbReference type="Proteomes" id="UP001374579"/>
    </source>
</evidence>
<comment type="caution">
    <text evidence="4">The sequence shown here is derived from an EMBL/GenBank/DDBJ whole genome shotgun (WGS) entry which is preliminary data.</text>
</comment>
<feature type="compositionally biased region" description="Polar residues" evidence="3">
    <location>
        <begin position="52"/>
        <end position="65"/>
    </location>
</feature>
<name>A0AAN9B0Z0_9CAEN</name>
<evidence type="ECO:0008006" key="6">
    <source>
        <dbReference type="Google" id="ProtNLM"/>
    </source>
</evidence>
<feature type="region of interest" description="Disordered" evidence="3">
    <location>
        <begin position="92"/>
        <end position="111"/>
    </location>
</feature>
<feature type="region of interest" description="Disordered" evidence="3">
    <location>
        <begin position="26"/>
        <end position="85"/>
    </location>
</feature>
<reference evidence="4 5" key="1">
    <citation type="submission" date="2024-02" db="EMBL/GenBank/DDBJ databases">
        <title>Chromosome-scale genome assembly of the rough periwinkle Littorina saxatilis.</title>
        <authorList>
            <person name="De Jode A."/>
            <person name="Faria R."/>
            <person name="Formenti G."/>
            <person name="Sims Y."/>
            <person name="Smith T.P."/>
            <person name="Tracey A."/>
            <person name="Wood J.M.D."/>
            <person name="Zagrodzka Z.B."/>
            <person name="Johannesson K."/>
            <person name="Butlin R.K."/>
            <person name="Leder E.H."/>
        </authorList>
    </citation>
    <scope>NUCLEOTIDE SEQUENCE [LARGE SCALE GENOMIC DNA]</scope>
    <source>
        <strain evidence="4">Snail1</strain>
        <tissue evidence="4">Muscle</tissue>
    </source>
</reference>
<sequence length="453" mass="49766">MESADNSIDPDNEVKKLQELVKKLEKQNEVLRTKQKLSLDSLPNGDVEKSPLTHNNNHQAESPSDSMKDRSAEGGLEDVDVLDVDNLSLKEDEDSWLYSSPKPPTPQQSTISLYQWVRQDFDHPSPEVESARRSLLSKLDEVARMNRSSSTPALGANTSPTTPVTSLSRSTEESQKPYSRPHQKQSLLSMAGNRIDNGTFTRPKKSHERLGPMVAERDRGHEEVYNQHDVTNVEAVAKQQEESLRQSRATYTSPKRVLHNKSMSMASDTDNSGSPVGSNRSSPARFDHEGSYIGRHRNSFGSDNGTPPDSPRTVQQTSTPYSDANHPRKSLPNMSRLQYPPPSSHSSDSSLEHQSAGSMDDLNLAPETRTTSRLPAPGYRAASPSMGGLRPGLAGARGVSPQRSGLPTPRRSIPRPATAGSPRSSLPQPRRSGIPSPRPSGQGREESWREGCF</sequence>
<feature type="compositionally biased region" description="Polar residues" evidence="3">
    <location>
        <begin position="261"/>
        <end position="282"/>
    </location>
</feature>
<feature type="compositionally biased region" description="Basic and acidic residues" evidence="3">
    <location>
        <begin position="215"/>
        <end position="226"/>
    </location>
</feature>
<comment type="similarity">
    <text evidence="1">Belongs to the SLAIN motif-containing family.</text>
</comment>
<dbReference type="GO" id="GO:0031122">
    <property type="term" value="P:cytoplasmic microtubule organization"/>
    <property type="evidence" value="ECO:0007669"/>
    <property type="project" value="TreeGrafter"/>
</dbReference>
<evidence type="ECO:0000256" key="3">
    <source>
        <dbReference type="SAM" id="MobiDB-lite"/>
    </source>
</evidence>
<dbReference type="GO" id="GO:0035371">
    <property type="term" value="C:microtubule plus-end"/>
    <property type="evidence" value="ECO:0007669"/>
    <property type="project" value="TreeGrafter"/>
</dbReference>
<dbReference type="EMBL" id="JBAMIC010000013">
    <property type="protein sequence ID" value="KAK7097211.1"/>
    <property type="molecule type" value="Genomic_DNA"/>
</dbReference>
<feature type="compositionally biased region" description="Polar residues" evidence="3">
    <location>
        <begin position="146"/>
        <end position="169"/>
    </location>
</feature>
<feature type="region of interest" description="Disordered" evidence="3">
    <location>
        <begin position="142"/>
        <end position="453"/>
    </location>
</feature>
<dbReference type="Pfam" id="PF15301">
    <property type="entry name" value="SLAIN"/>
    <property type="match status" value="2"/>
</dbReference>
<evidence type="ECO:0000256" key="1">
    <source>
        <dbReference type="ARBA" id="ARBA00006652"/>
    </source>
</evidence>
<organism evidence="4 5">
    <name type="scientific">Littorina saxatilis</name>
    <dbReference type="NCBI Taxonomy" id="31220"/>
    <lineage>
        <taxon>Eukaryota</taxon>
        <taxon>Metazoa</taxon>
        <taxon>Spiralia</taxon>
        <taxon>Lophotrochozoa</taxon>
        <taxon>Mollusca</taxon>
        <taxon>Gastropoda</taxon>
        <taxon>Caenogastropoda</taxon>
        <taxon>Littorinimorpha</taxon>
        <taxon>Littorinoidea</taxon>
        <taxon>Littorinidae</taxon>
        <taxon>Littorina</taxon>
    </lineage>
</organism>
<feature type="compositionally biased region" description="Low complexity" evidence="3">
    <location>
        <begin position="387"/>
        <end position="398"/>
    </location>
</feature>
<dbReference type="Proteomes" id="UP001374579">
    <property type="component" value="Unassembled WGS sequence"/>
</dbReference>
<accession>A0AAN9B0Z0</accession>
<keyword evidence="2" id="KW-0175">Coiled coil</keyword>